<evidence type="ECO:0000313" key="2">
    <source>
        <dbReference type="EMBL" id="EOL41212.1"/>
    </source>
</evidence>
<dbReference type="OrthoDB" id="9856757at2"/>
<feature type="transmembrane region" description="Helical" evidence="1">
    <location>
        <begin position="94"/>
        <end position="116"/>
    </location>
</feature>
<gene>
    <name evidence="2" type="ORF">UC3_03543</name>
</gene>
<feature type="transmembrane region" description="Helical" evidence="1">
    <location>
        <begin position="122"/>
        <end position="144"/>
    </location>
</feature>
<dbReference type="Proteomes" id="UP000013785">
    <property type="component" value="Unassembled WGS sequence"/>
</dbReference>
<sequence length="228" mass="27093">MLSSLRNIVSPKMVQEINYAVYNYVKLSLFMSLYSLPWIVVNLVFHFSVNTFIFYAIGFLFVFPNLMAIQKFIGNKQVTLRAYTRNLKKNYWHSFKLGVICTFLISFFIADSYILLYQMKKLFLFPLLYITLMFLVVAVIYFLALNQKIDESWKITVKKAGFISWRYTFTTGFLFLLIMLWTSFGYYVPIINSLFGNMFFWGLVFKQVDKKITTLWKPKNKEKGDLYE</sequence>
<feature type="transmembrane region" description="Helical" evidence="1">
    <location>
        <begin position="190"/>
        <end position="208"/>
    </location>
</feature>
<dbReference type="AlphaFoldDB" id="R3W0L3"/>
<dbReference type="HOGENOM" id="CLU_1270649_0_0_9"/>
<evidence type="ECO:0000313" key="3">
    <source>
        <dbReference type="Proteomes" id="UP000013785"/>
    </source>
</evidence>
<accession>R3W0L3</accession>
<keyword evidence="1" id="KW-0812">Transmembrane</keyword>
<evidence type="ECO:0000256" key="1">
    <source>
        <dbReference type="SAM" id="Phobius"/>
    </source>
</evidence>
<feature type="transmembrane region" description="Helical" evidence="1">
    <location>
        <begin position="21"/>
        <end position="40"/>
    </location>
</feature>
<keyword evidence="1" id="KW-0472">Membrane</keyword>
<comment type="caution">
    <text evidence="2">The sequence shown here is derived from an EMBL/GenBank/DDBJ whole genome shotgun (WGS) entry which is preliminary data.</text>
</comment>
<dbReference type="eggNOG" id="ENOG5030UD7">
    <property type="taxonomic scope" value="Bacteria"/>
</dbReference>
<dbReference type="STRING" id="154621.RV11_GL002569"/>
<dbReference type="EMBL" id="AJAT01000022">
    <property type="protein sequence ID" value="EOL41212.1"/>
    <property type="molecule type" value="Genomic_DNA"/>
</dbReference>
<reference evidence="2 3" key="1">
    <citation type="submission" date="2013-02" db="EMBL/GenBank/DDBJ databases">
        <title>The Genome Sequence of Enterococcus phoeniculicola BAA-412.</title>
        <authorList>
            <consortium name="The Broad Institute Genome Sequencing Platform"/>
            <consortium name="The Broad Institute Genome Sequencing Center for Infectious Disease"/>
            <person name="Earl A.M."/>
            <person name="Gilmore M.S."/>
            <person name="Lebreton F."/>
            <person name="Walker B."/>
            <person name="Young S.K."/>
            <person name="Zeng Q."/>
            <person name="Gargeya S."/>
            <person name="Fitzgerald M."/>
            <person name="Haas B."/>
            <person name="Abouelleil A."/>
            <person name="Alvarado L."/>
            <person name="Arachchi H.M."/>
            <person name="Berlin A.M."/>
            <person name="Chapman S.B."/>
            <person name="Dewar J."/>
            <person name="Goldberg J."/>
            <person name="Griggs A."/>
            <person name="Gujja S."/>
            <person name="Hansen M."/>
            <person name="Howarth C."/>
            <person name="Imamovic A."/>
            <person name="Larimer J."/>
            <person name="McCowan C."/>
            <person name="Murphy C."/>
            <person name="Neiman D."/>
            <person name="Pearson M."/>
            <person name="Priest M."/>
            <person name="Roberts A."/>
            <person name="Saif S."/>
            <person name="Shea T."/>
            <person name="Sisk P."/>
            <person name="Sykes S."/>
            <person name="Wortman J."/>
            <person name="Nusbaum C."/>
            <person name="Birren B."/>
        </authorList>
    </citation>
    <scope>NUCLEOTIDE SEQUENCE [LARGE SCALE GENOMIC DNA]</scope>
    <source>
        <strain evidence="2 3">ATCC BAA-412</strain>
    </source>
</reference>
<feature type="transmembrane region" description="Helical" evidence="1">
    <location>
        <begin position="52"/>
        <end position="73"/>
    </location>
</feature>
<organism evidence="2 3">
    <name type="scientific">Enterococcus phoeniculicola ATCC BAA-412</name>
    <dbReference type="NCBI Taxonomy" id="1158610"/>
    <lineage>
        <taxon>Bacteria</taxon>
        <taxon>Bacillati</taxon>
        <taxon>Bacillota</taxon>
        <taxon>Bacilli</taxon>
        <taxon>Lactobacillales</taxon>
        <taxon>Enterococcaceae</taxon>
        <taxon>Enterococcus</taxon>
    </lineage>
</organism>
<feature type="transmembrane region" description="Helical" evidence="1">
    <location>
        <begin position="165"/>
        <end position="184"/>
    </location>
</feature>
<keyword evidence="3" id="KW-1185">Reference proteome</keyword>
<keyword evidence="1" id="KW-1133">Transmembrane helix</keyword>
<dbReference type="PATRIC" id="fig|1158610.3.peg.3542"/>
<name>R3W0L3_9ENTE</name>
<proteinExistence type="predicted"/>
<protein>
    <recommendedName>
        <fullName evidence="4">DUF624 domain-containing protein</fullName>
    </recommendedName>
</protein>
<dbReference type="RefSeq" id="WP_010770173.1">
    <property type="nucleotide sequence ID" value="NZ_ASWE01000001.1"/>
</dbReference>
<evidence type="ECO:0008006" key="4">
    <source>
        <dbReference type="Google" id="ProtNLM"/>
    </source>
</evidence>